<organism evidence="5 6">
    <name type="scientific">Mytilus coruscus</name>
    <name type="common">Sea mussel</name>
    <dbReference type="NCBI Taxonomy" id="42192"/>
    <lineage>
        <taxon>Eukaryota</taxon>
        <taxon>Metazoa</taxon>
        <taxon>Spiralia</taxon>
        <taxon>Lophotrochozoa</taxon>
        <taxon>Mollusca</taxon>
        <taxon>Bivalvia</taxon>
        <taxon>Autobranchia</taxon>
        <taxon>Pteriomorphia</taxon>
        <taxon>Mytilida</taxon>
        <taxon>Mytiloidea</taxon>
        <taxon>Mytilidae</taxon>
        <taxon>Mytilinae</taxon>
        <taxon>Mytilus</taxon>
    </lineage>
</organism>
<keyword evidence="6" id="KW-1185">Reference proteome</keyword>
<feature type="repeat" description="ANK" evidence="3">
    <location>
        <begin position="554"/>
        <end position="591"/>
    </location>
</feature>
<dbReference type="InterPro" id="IPR002110">
    <property type="entry name" value="Ankyrin_rpt"/>
</dbReference>
<dbReference type="PROSITE" id="PS50297">
    <property type="entry name" value="ANK_REP_REGION"/>
    <property type="match status" value="1"/>
</dbReference>
<dbReference type="PANTHER" id="PTHR24124:SF14">
    <property type="entry name" value="CHROMOSOME UNDETERMINED SCAFFOLD_25, WHOLE GENOME SHOTGUN SEQUENCE"/>
    <property type="match status" value="1"/>
</dbReference>
<dbReference type="GO" id="GO:0010468">
    <property type="term" value="P:regulation of gene expression"/>
    <property type="evidence" value="ECO:0007669"/>
    <property type="project" value="TreeGrafter"/>
</dbReference>
<evidence type="ECO:0000256" key="4">
    <source>
        <dbReference type="SAM" id="MobiDB-lite"/>
    </source>
</evidence>
<dbReference type="Gene3D" id="1.25.40.20">
    <property type="entry name" value="Ankyrin repeat-containing domain"/>
    <property type="match status" value="2"/>
</dbReference>
<proteinExistence type="predicted"/>
<feature type="region of interest" description="Disordered" evidence="4">
    <location>
        <begin position="310"/>
        <end position="343"/>
    </location>
</feature>
<dbReference type="OrthoDB" id="341259at2759"/>
<dbReference type="SMART" id="SM00248">
    <property type="entry name" value="ANK"/>
    <property type="match status" value="5"/>
</dbReference>
<evidence type="ECO:0000256" key="2">
    <source>
        <dbReference type="ARBA" id="ARBA00023043"/>
    </source>
</evidence>
<dbReference type="Proteomes" id="UP000507470">
    <property type="component" value="Unassembled WGS sequence"/>
</dbReference>
<dbReference type="InterPro" id="IPR036770">
    <property type="entry name" value="Ankyrin_rpt-contain_sf"/>
</dbReference>
<dbReference type="AlphaFoldDB" id="A0A6J8ENP7"/>
<evidence type="ECO:0000313" key="6">
    <source>
        <dbReference type="Proteomes" id="UP000507470"/>
    </source>
</evidence>
<dbReference type="PROSITE" id="PS50088">
    <property type="entry name" value="ANK_REPEAT"/>
    <property type="match status" value="2"/>
</dbReference>
<feature type="repeat" description="ANK" evidence="3">
    <location>
        <begin position="389"/>
        <end position="421"/>
    </location>
</feature>
<keyword evidence="2 3" id="KW-0040">ANK repeat</keyword>
<evidence type="ECO:0000313" key="5">
    <source>
        <dbReference type="EMBL" id="CAC5421486.1"/>
    </source>
</evidence>
<dbReference type="GO" id="GO:0005634">
    <property type="term" value="C:nucleus"/>
    <property type="evidence" value="ECO:0007669"/>
    <property type="project" value="TreeGrafter"/>
</dbReference>
<dbReference type="EMBL" id="CACVKT020009355">
    <property type="protein sequence ID" value="CAC5421486.1"/>
    <property type="molecule type" value="Genomic_DNA"/>
</dbReference>
<gene>
    <name evidence="5" type="ORF">MCOR_53608</name>
</gene>
<reference evidence="5 6" key="1">
    <citation type="submission" date="2020-06" db="EMBL/GenBank/DDBJ databases">
        <authorList>
            <person name="Li R."/>
            <person name="Bekaert M."/>
        </authorList>
    </citation>
    <scope>NUCLEOTIDE SEQUENCE [LARGE SCALE GENOMIC DNA]</scope>
    <source>
        <strain evidence="6">wild</strain>
    </source>
</reference>
<dbReference type="PANTHER" id="PTHR24124">
    <property type="entry name" value="ANKYRIN REPEAT FAMILY A"/>
    <property type="match status" value="1"/>
</dbReference>
<dbReference type="SUPFAM" id="SSF48403">
    <property type="entry name" value="Ankyrin repeat"/>
    <property type="match status" value="1"/>
</dbReference>
<protein>
    <submittedName>
        <fullName evidence="5">Uncharacterized protein</fullName>
    </submittedName>
</protein>
<name>A0A6J8ENP7_MYTCO</name>
<dbReference type="Pfam" id="PF00023">
    <property type="entry name" value="Ank"/>
    <property type="match status" value="1"/>
</dbReference>
<dbReference type="Pfam" id="PF12796">
    <property type="entry name" value="Ank_2"/>
    <property type="match status" value="1"/>
</dbReference>
<evidence type="ECO:0000256" key="3">
    <source>
        <dbReference type="PROSITE-ProRule" id="PRU00023"/>
    </source>
</evidence>
<accession>A0A6J8ENP7</accession>
<evidence type="ECO:0000256" key="1">
    <source>
        <dbReference type="ARBA" id="ARBA00022737"/>
    </source>
</evidence>
<sequence>MVFEESGIFQTRKNIKLEPVEHSDFNSGMTKLQVTENNGKTGEKSTDDLCDLLLSLKIDKLKSKGPNGLIQRGKPQVRQPVNSNYIQKQSFQDWQFPDLKVSELYGSVVKVDSPDGFPYLPNDNHIGYQNIPKFPPQNNLVQGVDFSCQVWSRQHYPFWQYNRRSRPVTARSDPNVSDGPVNLPRNNSRLPDILDGPGSRSKSSSSNDIETDEVPYGPTYDLDDPFLRSLTDQQFPLFEEITNLHRDSKDIDYFNENSNSSSIDAFSQSSPLNNHDSDLNDINNIINEYSYTTSPSSKVVTTLENCRLSPDTVEVVDPSRKRRGQDGQPSPPKQPHLDFPDADEDGDSVLHSLVIADDFTDEDMEKILYYLELDTADQLSDIIDKQNNMWRTALFLAVLAEKTEFVQCLLDHGANPNIQGKIQYSAETYDLRTPLMLSVERGDNSIEITKMLLESPDMNINCRSESDRLTALHIALKSHRLPSSNRGGLDCTKTVKLLIMNEAVTDLGEDRSSKTPLMLVIDTCDLSLVKVFINCDTEKNPETIRSKMNATTRSGDTALHFAAGANFERKKKCNLLRLLVNSGADSSIENNEKEKPESITTKDLWKEAFKC</sequence>
<feature type="region of interest" description="Disordered" evidence="4">
    <location>
        <begin position="167"/>
        <end position="220"/>
    </location>
</feature>
<keyword evidence="1" id="KW-0677">Repeat</keyword>